<proteinExistence type="predicted"/>
<organism evidence="1 2">
    <name type="scientific">Candida boidinii</name>
    <name type="common">Yeast</name>
    <dbReference type="NCBI Taxonomy" id="5477"/>
    <lineage>
        <taxon>Eukaryota</taxon>
        <taxon>Fungi</taxon>
        <taxon>Dikarya</taxon>
        <taxon>Ascomycota</taxon>
        <taxon>Saccharomycotina</taxon>
        <taxon>Pichiomycetes</taxon>
        <taxon>Pichiales</taxon>
        <taxon>Pichiaceae</taxon>
        <taxon>Ogataea</taxon>
        <taxon>Ogataea/Candida clade</taxon>
    </lineage>
</organism>
<comment type="caution">
    <text evidence="1">The sequence shown here is derived from an EMBL/GenBank/DDBJ whole genome shotgun (WGS) entry which is preliminary data.</text>
</comment>
<gene>
    <name evidence="1" type="ORF">Cboi01_000383600</name>
</gene>
<evidence type="ECO:0000313" key="1">
    <source>
        <dbReference type="EMBL" id="GME95286.1"/>
    </source>
</evidence>
<evidence type="ECO:0000313" key="2">
    <source>
        <dbReference type="Proteomes" id="UP001165101"/>
    </source>
</evidence>
<reference evidence="1" key="1">
    <citation type="submission" date="2023-04" db="EMBL/GenBank/DDBJ databases">
        <title>Candida boidinii NBRC 1967.</title>
        <authorList>
            <person name="Ichikawa N."/>
            <person name="Sato H."/>
            <person name="Tonouchi N."/>
        </authorList>
    </citation>
    <scope>NUCLEOTIDE SEQUENCE</scope>
    <source>
        <strain evidence="1">NBRC 1967</strain>
    </source>
</reference>
<name>A0ACB5TV75_CANBO</name>
<dbReference type="EMBL" id="BSXV01002253">
    <property type="protein sequence ID" value="GME95286.1"/>
    <property type="molecule type" value="Genomic_DNA"/>
</dbReference>
<accession>A0ACB5TV75</accession>
<keyword evidence="2" id="KW-1185">Reference proteome</keyword>
<sequence length="296" mass="34384">MSNHIQFAAVNCDESKNKQLCANYRVDSYPTILSFRPPKYNFETKNSLKSSKKNINNIINEKYQGGRDSNQLNEYLKTRVKNYVKRIPNFESIDKFFKFNSNNNKKEIRSNRVLLLTEKTAVPLLFKSIAIDFLDNIEFAYYHINLKNRDEMNQLREKLEKLGVSGLSDNIAEIPRIIGIKNIEKSETESESESESKLDDTTNQVESLVLFDKLEFGKTKKDIKDIIELKIKELIADPTEGSNSEFGLILSKIKKGLFKNVRDYYKKLKSNNNKTNNKNKSKKQKQNKTNKSKDEL</sequence>
<dbReference type="Proteomes" id="UP001165101">
    <property type="component" value="Unassembled WGS sequence"/>
</dbReference>
<protein>
    <submittedName>
        <fullName evidence="1">Unnamed protein product</fullName>
    </submittedName>
</protein>